<accession>A0A8R7Q562</accession>
<dbReference type="EnsemblPlants" id="TuG1812G0400002843.01.T01">
    <property type="protein sequence ID" value="TuG1812G0400002843.01.T01.cds403335"/>
    <property type="gene ID" value="TuG1812G0400002843.01"/>
</dbReference>
<reference evidence="2" key="1">
    <citation type="journal article" date="2013" name="Nature">
        <title>Draft genome of the wheat A-genome progenitor Triticum urartu.</title>
        <authorList>
            <person name="Ling H.Q."/>
            <person name="Zhao S."/>
            <person name="Liu D."/>
            <person name="Wang J."/>
            <person name="Sun H."/>
            <person name="Zhang C."/>
            <person name="Fan H."/>
            <person name="Li D."/>
            <person name="Dong L."/>
            <person name="Tao Y."/>
            <person name="Gao C."/>
            <person name="Wu H."/>
            <person name="Li Y."/>
            <person name="Cui Y."/>
            <person name="Guo X."/>
            <person name="Zheng S."/>
            <person name="Wang B."/>
            <person name="Yu K."/>
            <person name="Liang Q."/>
            <person name="Yang W."/>
            <person name="Lou X."/>
            <person name="Chen J."/>
            <person name="Feng M."/>
            <person name="Jian J."/>
            <person name="Zhang X."/>
            <person name="Luo G."/>
            <person name="Jiang Y."/>
            <person name="Liu J."/>
            <person name="Wang Z."/>
            <person name="Sha Y."/>
            <person name="Zhang B."/>
            <person name="Wu H."/>
            <person name="Tang D."/>
            <person name="Shen Q."/>
            <person name="Xue P."/>
            <person name="Zou S."/>
            <person name="Wang X."/>
            <person name="Liu X."/>
            <person name="Wang F."/>
            <person name="Yang Y."/>
            <person name="An X."/>
            <person name="Dong Z."/>
            <person name="Zhang K."/>
            <person name="Zhang X."/>
            <person name="Luo M.C."/>
            <person name="Dvorak J."/>
            <person name="Tong Y."/>
            <person name="Wang J."/>
            <person name="Yang H."/>
            <person name="Li Z."/>
            <person name="Wang D."/>
            <person name="Zhang A."/>
            <person name="Wang J."/>
        </authorList>
    </citation>
    <scope>NUCLEOTIDE SEQUENCE</scope>
    <source>
        <strain evidence="2">cv. G1812</strain>
    </source>
</reference>
<dbReference type="AlphaFoldDB" id="A0A8R7Q562"/>
<reference evidence="1" key="3">
    <citation type="submission" date="2022-06" db="UniProtKB">
        <authorList>
            <consortium name="EnsemblPlants"/>
        </authorList>
    </citation>
    <scope>IDENTIFICATION</scope>
</reference>
<organism evidence="1 2">
    <name type="scientific">Triticum urartu</name>
    <name type="common">Red wild einkorn</name>
    <name type="synonym">Crithodium urartu</name>
    <dbReference type="NCBI Taxonomy" id="4572"/>
    <lineage>
        <taxon>Eukaryota</taxon>
        <taxon>Viridiplantae</taxon>
        <taxon>Streptophyta</taxon>
        <taxon>Embryophyta</taxon>
        <taxon>Tracheophyta</taxon>
        <taxon>Spermatophyta</taxon>
        <taxon>Magnoliopsida</taxon>
        <taxon>Liliopsida</taxon>
        <taxon>Poales</taxon>
        <taxon>Poaceae</taxon>
        <taxon>BOP clade</taxon>
        <taxon>Pooideae</taxon>
        <taxon>Triticodae</taxon>
        <taxon>Triticeae</taxon>
        <taxon>Triticinae</taxon>
        <taxon>Triticum</taxon>
    </lineage>
</organism>
<evidence type="ECO:0000313" key="1">
    <source>
        <dbReference type="EnsemblPlants" id="TuG1812G0400002843.01.T01.cds403335"/>
    </source>
</evidence>
<protein>
    <submittedName>
        <fullName evidence="1">Uncharacterized protein</fullName>
    </submittedName>
</protein>
<keyword evidence="2" id="KW-1185">Reference proteome</keyword>
<reference evidence="1" key="2">
    <citation type="submission" date="2018-03" db="EMBL/GenBank/DDBJ databases">
        <title>The Triticum urartu genome reveals the dynamic nature of wheat genome evolution.</title>
        <authorList>
            <person name="Ling H."/>
            <person name="Ma B."/>
            <person name="Shi X."/>
            <person name="Liu H."/>
            <person name="Dong L."/>
            <person name="Sun H."/>
            <person name="Cao Y."/>
            <person name="Gao Q."/>
            <person name="Zheng S."/>
            <person name="Li Y."/>
            <person name="Yu Y."/>
            <person name="Du H."/>
            <person name="Qi M."/>
            <person name="Li Y."/>
            <person name="Yu H."/>
            <person name="Cui Y."/>
            <person name="Wang N."/>
            <person name="Chen C."/>
            <person name="Wu H."/>
            <person name="Zhao Y."/>
            <person name="Zhang J."/>
            <person name="Li Y."/>
            <person name="Zhou W."/>
            <person name="Zhang B."/>
            <person name="Hu W."/>
            <person name="Eijk M."/>
            <person name="Tang J."/>
            <person name="Witsenboer H."/>
            <person name="Zhao S."/>
            <person name="Li Z."/>
            <person name="Zhang A."/>
            <person name="Wang D."/>
            <person name="Liang C."/>
        </authorList>
    </citation>
    <scope>NUCLEOTIDE SEQUENCE [LARGE SCALE GENOMIC DNA]</scope>
    <source>
        <strain evidence="1">cv. G1812</strain>
    </source>
</reference>
<dbReference type="Gramene" id="TuG1812G0400002843.01.T01">
    <property type="protein sequence ID" value="TuG1812G0400002843.01.T01.cds403335"/>
    <property type="gene ID" value="TuG1812G0400002843.01"/>
</dbReference>
<proteinExistence type="predicted"/>
<sequence length="57" mass="6762">MHLVVHTFEWHKKCQSLMRGIDQDQQQLVLYVLTCTDIQCQYLELPNPNEQSDNSEL</sequence>
<dbReference type="Proteomes" id="UP000015106">
    <property type="component" value="Chromosome 4"/>
</dbReference>
<evidence type="ECO:0000313" key="2">
    <source>
        <dbReference type="Proteomes" id="UP000015106"/>
    </source>
</evidence>
<name>A0A8R7Q562_TRIUA</name>